<reference evidence="2" key="2">
    <citation type="submission" date="2022-10" db="EMBL/GenBank/DDBJ databases">
        <authorList>
            <consortium name="ENA_rothamsted_submissions"/>
            <consortium name="culmorum"/>
            <person name="King R."/>
        </authorList>
    </citation>
    <scope>NUCLEOTIDE SEQUENCE</scope>
</reference>
<name>A0A9N9N2P4_9NEOP</name>
<evidence type="ECO:0000256" key="1">
    <source>
        <dbReference type="SAM" id="MobiDB-lite"/>
    </source>
</evidence>
<evidence type="ECO:0000313" key="3">
    <source>
        <dbReference type="Proteomes" id="UP001153714"/>
    </source>
</evidence>
<evidence type="ECO:0000313" key="2">
    <source>
        <dbReference type="EMBL" id="CAG9782875.1"/>
    </source>
</evidence>
<feature type="region of interest" description="Disordered" evidence="1">
    <location>
        <begin position="1"/>
        <end position="27"/>
    </location>
</feature>
<dbReference type="AlphaFoldDB" id="A0A9N9N2P4"/>
<dbReference type="OrthoDB" id="5960226at2759"/>
<accession>A0A9N9N2P4</accession>
<dbReference type="Proteomes" id="UP001153714">
    <property type="component" value="Chromosome 10"/>
</dbReference>
<keyword evidence="3" id="KW-1185">Reference proteome</keyword>
<organism evidence="2 3">
    <name type="scientific">Diatraea saccharalis</name>
    <name type="common">sugarcane borer</name>
    <dbReference type="NCBI Taxonomy" id="40085"/>
    <lineage>
        <taxon>Eukaryota</taxon>
        <taxon>Metazoa</taxon>
        <taxon>Ecdysozoa</taxon>
        <taxon>Arthropoda</taxon>
        <taxon>Hexapoda</taxon>
        <taxon>Insecta</taxon>
        <taxon>Pterygota</taxon>
        <taxon>Neoptera</taxon>
        <taxon>Endopterygota</taxon>
        <taxon>Lepidoptera</taxon>
        <taxon>Glossata</taxon>
        <taxon>Ditrysia</taxon>
        <taxon>Pyraloidea</taxon>
        <taxon>Crambidae</taxon>
        <taxon>Crambinae</taxon>
        <taxon>Diatraea</taxon>
    </lineage>
</organism>
<gene>
    <name evidence="2" type="ORF">DIATSA_LOCUS1103</name>
</gene>
<sequence>MRGELDNSKTIESLTSEDEEDYMPLPIEPTKKIESKWSEFIERDEVTATKNEDNDVMLLENKEVVLEIPKKTHKKKSITNLKYYKEHQEIPEQLNLKTDTNQENNNIECNIINQIPTEIKYQSKFKGPAYQQQKRIKQSDYDNIENTIINFTSQNESKELHEPKKLKFVSPIINSNSKWAKFVDYGNDEQYDISKTETLSSNVLDIKGLESDSIDVSTRNGYMNQINRKNNEEIDKRKKSNNFIESKFDLRDHTISRHNRNIDTNANEEKHSNKSVNCKNNYNLDINDIFKTQNVSQRKNNNLFSLCEDDEIDNVLEF</sequence>
<reference evidence="2" key="1">
    <citation type="submission" date="2021-12" db="EMBL/GenBank/DDBJ databases">
        <authorList>
            <person name="King R."/>
        </authorList>
    </citation>
    <scope>NUCLEOTIDE SEQUENCE</scope>
</reference>
<protein>
    <submittedName>
        <fullName evidence="2">Uncharacterized protein</fullName>
    </submittedName>
</protein>
<proteinExistence type="predicted"/>
<dbReference type="EMBL" id="OU893341">
    <property type="protein sequence ID" value="CAG9782875.1"/>
    <property type="molecule type" value="Genomic_DNA"/>
</dbReference>